<protein>
    <submittedName>
        <fullName evidence="1">Thymidylate synthase</fullName>
    </submittedName>
</protein>
<dbReference type="GO" id="GO:0070402">
    <property type="term" value="F:NADPH binding"/>
    <property type="evidence" value="ECO:0007669"/>
    <property type="project" value="TreeGrafter"/>
</dbReference>
<evidence type="ECO:0000313" key="2">
    <source>
        <dbReference type="Proteomes" id="UP000222639"/>
    </source>
</evidence>
<dbReference type="PANTHER" id="PTHR34934:SF1">
    <property type="entry name" value="FLAVIN-DEPENDENT THYMIDYLATE SYNTHASE"/>
    <property type="match status" value="1"/>
</dbReference>
<dbReference type="GO" id="GO:0004799">
    <property type="term" value="F:thymidylate synthase activity"/>
    <property type="evidence" value="ECO:0007669"/>
    <property type="project" value="TreeGrafter"/>
</dbReference>
<dbReference type="GO" id="GO:0050797">
    <property type="term" value="F:thymidylate synthase (FAD) activity"/>
    <property type="evidence" value="ECO:0007669"/>
    <property type="project" value="InterPro"/>
</dbReference>
<dbReference type="PANTHER" id="PTHR34934">
    <property type="entry name" value="FLAVIN-DEPENDENT THYMIDYLATE SYNTHASE"/>
    <property type="match status" value="1"/>
</dbReference>
<dbReference type="InterPro" id="IPR036098">
    <property type="entry name" value="Thymidylate_synthase_ThyX_sf"/>
</dbReference>
<reference evidence="2" key="1">
    <citation type="submission" date="2017-06" db="EMBL/GenBank/DDBJ databases">
        <title>Complete genome sequence of Alteromonas virus vB_AspP-H4/4.</title>
        <authorList>
            <person name="Kallies R."/>
        </authorList>
    </citation>
    <scope>NUCLEOTIDE SEQUENCE [LARGE SCALE GENOMIC DNA]</scope>
</reference>
<organism evidence="1 2">
    <name type="scientific">Alteromonas phage vB_AspP-H4/4</name>
    <dbReference type="NCBI Taxonomy" id="2928692"/>
    <lineage>
        <taxon>Viruses</taxon>
        <taxon>Duplodnaviria</taxon>
        <taxon>Heunggongvirae</taxon>
        <taxon>Uroviricota</taxon>
        <taxon>Caudoviricetes</taxon>
        <taxon>Autographivirales</taxon>
        <taxon>Foturvirus</taxon>
        <taxon>Foturvirus H44</taxon>
    </lineage>
</organism>
<dbReference type="GO" id="GO:0050660">
    <property type="term" value="F:flavin adenine dinucleotide binding"/>
    <property type="evidence" value="ECO:0007669"/>
    <property type="project" value="InterPro"/>
</dbReference>
<dbReference type="InterPro" id="IPR003669">
    <property type="entry name" value="Thymidylate_synthase_ThyX"/>
</dbReference>
<keyword evidence="2" id="KW-1185">Reference proteome</keyword>
<dbReference type="GO" id="GO:0006231">
    <property type="term" value="P:dTMP biosynthetic process"/>
    <property type="evidence" value="ECO:0007669"/>
    <property type="project" value="InterPro"/>
</dbReference>
<gene>
    <name evidence="1" type="ORF">vBAspPH44_17</name>
</gene>
<name>A0A220YL56_9CAUD</name>
<dbReference type="Pfam" id="PF02511">
    <property type="entry name" value="Thy1"/>
    <property type="match status" value="1"/>
</dbReference>
<dbReference type="EMBL" id="MF278336">
    <property type="protein sequence ID" value="ASL24400.1"/>
    <property type="molecule type" value="Genomic_DNA"/>
</dbReference>
<dbReference type="CDD" id="cd20175">
    <property type="entry name" value="ThyX"/>
    <property type="match status" value="1"/>
</dbReference>
<dbReference type="PROSITE" id="PS51331">
    <property type="entry name" value="THYX"/>
    <property type="match status" value="1"/>
</dbReference>
<sequence length="224" mass="25743">MYSHQVVTYLDHMGNDNSVANVARVSMGSDENWLELPAGYSEDRRNSLITYLASHKHTSPFRHNAITVRCKVPIFIARQLGKHQVGLSWNEVSRRYVDENLEFFQMQSKWRKRPDKSIKQGSSGLFQEVDQYILDDQYEHVLDVALGTYEAWIAQGVAPEQARALLPQSMMVDYIWTGSLMAFAHVFTLRIDGHAQVEAQEFAKQLDNIIRPLFPESWRALVGD</sequence>
<dbReference type="Proteomes" id="UP000222639">
    <property type="component" value="Segment"/>
</dbReference>
<evidence type="ECO:0000313" key="1">
    <source>
        <dbReference type="EMBL" id="ASL24400.1"/>
    </source>
</evidence>
<dbReference type="SUPFAM" id="SSF69796">
    <property type="entry name" value="Thymidylate synthase-complementing protein Thy1"/>
    <property type="match status" value="1"/>
</dbReference>
<accession>A0A220YL56</accession>
<dbReference type="Gene3D" id="3.30.1360.170">
    <property type="match status" value="1"/>
</dbReference>
<dbReference type="NCBIfam" id="TIGR02170">
    <property type="entry name" value="thyX"/>
    <property type="match status" value="1"/>
</dbReference>
<proteinExistence type="predicted"/>